<keyword evidence="4 8" id="KW-0812">Transmembrane</keyword>
<dbReference type="GeneID" id="115630937"/>
<dbReference type="Proteomes" id="UP000504634">
    <property type="component" value="Unplaced"/>
</dbReference>
<feature type="transmembrane region" description="Helical" evidence="8">
    <location>
        <begin position="243"/>
        <end position="264"/>
    </location>
</feature>
<feature type="transmembrane region" description="Helical" evidence="8">
    <location>
        <begin position="536"/>
        <end position="562"/>
    </location>
</feature>
<dbReference type="RefSeq" id="XP_030383368.1">
    <property type="nucleotide sequence ID" value="XM_030527508.1"/>
</dbReference>
<dbReference type="SUPFAM" id="SSF100895">
    <property type="entry name" value="Kazal-type serine protease inhibitors"/>
    <property type="match status" value="1"/>
</dbReference>
<feature type="transmembrane region" description="Helical" evidence="8">
    <location>
        <begin position="351"/>
        <end position="371"/>
    </location>
</feature>
<organism evidence="10 11">
    <name type="scientific">Drosophila lebanonensis</name>
    <name type="common">Fruit fly</name>
    <name type="synonym">Scaptodrosophila lebanonensis</name>
    <dbReference type="NCBI Taxonomy" id="7225"/>
    <lineage>
        <taxon>Eukaryota</taxon>
        <taxon>Metazoa</taxon>
        <taxon>Ecdysozoa</taxon>
        <taxon>Arthropoda</taxon>
        <taxon>Hexapoda</taxon>
        <taxon>Insecta</taxon>
        <taxon>Pterygota</taxon>
        <taxon>Neoptera</taxon>
        <taxon>Endopterygota</taxon>
        <taxon>Diptera</taxon>
        <taxon>Brachycera</taxon>
        <taxon>Muscomorpha</taxon>
        <taxon>Ephydroidea</taxon>
        <taxon>Drosophilidae</taxon>
        <taxon>Scaptodrosophila</taxon>
    </lineage>
</organism>
<dbReference type="OrthoDB" id="5062115at2759"/>
<dbReference type="NCBIfam" id="TIGR00805">
    <property type="entry name" value="oat"/>
    <property type="match status" value="1"/>
</dbReference>
<dbReference type="PANTHER" id="PTHR11388">
    <property type="entry name" value="ORGANIC ANION TRANSPORTER"/>
    <property type="match status" value="1"/>
</dbReference>
<keyword evidence="5 8" id="KW-1133">Transmembrane helix</keyword>
<dbReference type="CDD" id="cd17336">
    <property type="entry name" value="MFS_SLCO_OATP"/>
    <property type="match status" value="1"/>
</dbReference>
<evidence type="ECO:0000256" key="4">
    <source>
        <dbReference type="ARBA" id="ARBA00022692"/>
    </source>
</evidence>
<evidence type="ECO:0000256" key="6">
    <source>
        <dbReference type="ARBA" id="ARBA00023136"/>
    </source>
</evidence>
<dbReference type="PROSITE" id="PS51465">
    <property type="entry name" value="KAZAL_2"/>
    <property type="match status" value="1"/>
</dbReference>
<feature type="domain" description="Kazal-like" evidence="9">
    <location>
        <begin position="454"/>
        <end position="510"/>
    </location>
</feature>
<dbReference type="InterPro" id="IPR036058">
    <property type="entry name" value="Kazal_dom_sf"/>
</dbReference>
<dbReference type="Pfam" id="PF07648">
    <property type="entry name" value="Kazal_2"/>
    <property type="match status" value="1"/>
</dbReference>
<keyword evidence="7" id="KW-1015">Disulfide bond</keyword>
<sequence>MSDDQKDGAEKSPFLQKNIGHLKCEKVKDSPLQDNEDSDNTECGFWIFKGQILQRAATEKMYALLYGFAGLVIAMAYSYSNGTITTLEKRYKIPTKTTGIISVGNDISLCLASPFLGYYMGRGHRPHWMAFGLFTLVVFCLLTASPHFLYGAGDEALKLTKDFGLTNYTDVFLNSTQDDRSLCNDNEPDCVAEVSVWMPIILLFVAQLISGIGCSLFYTLGLTYMDDNTAKSKSPALLSWTSFIRMLGPAIGYSLASFCLRLYIAPDLEPVIKNTDARWLGAWWLGWLILAGFMLISTILIYMFPKELPAARANRLQLEQVNAKAGHHSSVEELTLKNMVKCVKRLAVNKVYVYNTLASVLYFFGYMPYWIFTPKYIETQYKQSASTATMVTGSGALAFSAAGILLSGFVISKYKPSARTMAAWNGISDYLTVAGLLCYVFIGCDGSDNMASLSAASSNCTAACHCDFVQYSPICGQDNVTYISPCHAGCTGQYKDENDRMVFSGCGCIADSNSSKEPQTQIGIDGACPVDCSKQFIAFVAVMCFLKFVGSFGRAGNLLLALRCVSTEDKTFSLGFGNTLLSLVSFIPSPIFFGWLLDSFCLVWGKTCSNKGNCWLYDTKSLRYTLNLTSAGLIFVGAFWNIGVWYYAKDLQIFDEESRKEIQEEIDEFELKETKNDMNT</sequence>
<dbReference type="InterPro" id="IPR002350">
    <property type="entry name" value="Kazal_dom"/>
</dbReference>
<dbReference type="PANTHER" id="PTHR11388:SF76">
    <property type="entry name" value="SOLUTE CARRIER ORGANIC ANION TRANSPORTER FAMILY MEMBER"/>
    <property type="match status" value="1"/>
</dbReference>
<dbReference type="GO" id="GO:0043252">
    <property type="term" value="P:sodium-independent organic anion transport"/>
    <property type="evidence" value="ECO:0007669"/>
    <property type="project" value="TreeGrafter"/>
</dbReference>
<evidence type="ECO:0000256" key="8">
    <source>
        <dbReference type="RuleBase" id="RU362056"/>
    </source>
</evidence>
<evidence type="ECO:0000256" key="2">
    <source>
        <dbReference type="ARBA" id="ARBA00009657"/>
    </source>
</evidence>
<dbReference type="GO" id="GO:0016323">
    <property type="term" value="C:basolateral plasma membrane"/>
    <property type="evidence" value="ECO:0007669"/>
    <property type="project" value="TreeGrafter"/>
</dbReference>
<evidence type="ECO:0000256" key="3">
    <source>
        <dbReference type="ARBA" id="ARBA00022475"/>
    </source>
</evidence>
<dbReference type="Gene3D" id="1.20.1250.20">
    <property type="entry name" value="MFS general substrate transporter like domains"/>
    <property type="match status" value="1"/>
</dbReference>
<feature type="transmembrane region" description="Helical" evidence="8">
    <location>
        <begin position="574"/>
        <end position="597"/>
    </location>
</feature>
<feature type="transmembrane region" description="Helical" evidence="8">
    <location>
        <begin position="284"/>
        <end position="305"/>
    </location>
</feature>
<dbReference type="GO" id="GO:0006811">
    <property type="term" value="P:monoatomic ion transport"/>
    <property type="evidence" value="ECO:0007669"/>
    <property type="project" value="UniProtKB-KW"/>
</dbReference>
<protein>
    <recommendedName>
        <fullName evidence="8">Solute carrier organic anion transporter family member</fullName>
    </recommendedName>
</protein>
<feature type="transmembrane region" description="Helical" evidence="8">
    <location>
        <begin position="61"/>
        <end position="79"/>
    </location>
</feature>
<reference evidence="11" key="1">
    <citation type="submission" date="2025-08" db="UniProtKB">
        <authorList>
            <consortium name="RefSeq"/>
        </authorList>
    </citation>
    <scope>IDENTIFICATION</scope>
    <source>
        <strain evidence="11">11010-0011.00</strain>
        <tissue evidence="11">Whole body</tissue>
    </source>
</reference>
<comment type="subcellular location">
    <subcellularLocation>
        <location evidence="1 8">Cell membrane</location>
        <topology evidence="1 8">Multi-pass membrane protein</topology>
    </subcellularLocation>
</comment>
<gene>
    <name evidence="11" type="primary">LOC115630937</name>
</gene>
<evidence type="ECO:0000256" key="1">
    <source>
        <dbReference type="ARBA" id="ARBA00004651"/>
    </source>
</evidence>
<keyword evidence="8" id="KW-0813">Transport</keyword>
<dbReference type="Gene3D" id="3.30.60.30">
    <property type="match status" value="1"/>
</dbReference>
<dbReference type="InterPro" id="IPR036259">
    <property type="entry name" value="MFS_trans_sf"/>
</dbReference>
<feature type="transmembrane region" description="Helical" evidence="8">
    <location>
        <begin position="391"/>
        <end position="411"/>
    </location>
</feature>
<evidence type="ECO:0000313" key="11">
    <source>
        <dbReference type="RefSeq" id="XP_030383368.1"/>
    </source>
</evidence>
<accession>A0A6J2U760</accession>
<comment type="similarity">
    <text evidence="2 8">Belongs to the organo anion transporter (TC 2.A.60) family.</text>
</comment>
<feature type="transmembrane region" description="Helical" evidence="8">
    <location>
        <begin position="196"/>
        <end position="222"/>
    </location>
</feature>
<feature type="transmembrane region" description="Helical" evidence="8">
    <location>
        <begin position="128"/>
        <end position="150"/>
    </location>
</feature>
<dbReference type="InterPro" id="IPR004156">
    <property type="entry name" value="OATP"/>
</dbReference>
<keyword evidence="3" id="KW-1003">Cell membrane</keyword>
<feature type="transmembrane region" description="Helical" evidence="8">
    <location>
        <begin position="99"/>
        <end position="121"/>
    </location>
</feature>
<dbReference type="AlphaFoldDB" id="A0A6J2U760"/>
<dbReference type="Pfam" id="PF03137">
    <property type="entry name" value="OATP"/>
    <property type="match status" value="1"/>
</dbReference>
<keyword evidence="8" id="KW-0406">Ion transport</keyword>
<proteinExistence type="inferred from homology"/>
<keyword evidence="10" id="KW-1185">Reference proteome</keyword>
<evidence type="ECO:0000313" key="10">
    <source>
        <dbReference type="Proteomes" id="UP000504634"/>
    </source>
</evidence>
<feature type="transmembrane region" description="Helical" evidence="8">
    <location>
        <begin position="628"/>
        <end position="648"/>
    </location>
</feature>
<evidence type="ECO:0000259" key="9">
    <source>
        <dbReference type="PROSITE" id="PS51465"/>
    </source>
</evidence>
<dbReference type="GO" id="GO:0015347">
    <property type="term" value="F:sodium-independent organic anion transmembrane transporter activity"/>
    <property type="evidence" value="ECO:0007669"/>
    <property type="project" value="TreeGrafter"/>
</dbReference>
<evidence type="ECO:0000256" key="7">
    <source>
        <dbReference type="ARBA" id="ARBA00023157"/>
    </source>
</evidence>
<evidence type="ECO:0000256" key="5">
    <source>
        <dbReference type="ARBA" id="ARBA00022989"/>
    </source>
</evidence>
<dbReference type="SUPFAM" id="SSF103473">
    <property type="entry name" value="MFS general substrate transporter"/>
    <property type="match status" value="1"/>
</dbReference>
<keyword evidence="6 8" id="KW-0472">Membrane</keyword>
<name>A0A6J2U760_DROLE</name>
<feature type="transmembrane region" description="Helical" evidence="8">
    <location>
        <begin position="423"/>
        <end position="442"/>
    </location>
</feature>